<name>A0A8J4H438_9BACL</name>
<dbReference type="EMBL" id="BOVK01000026">
    <property type="protein sequence ID" value="GIQ69280.1"/>
    <property type="molecule type" value="Genomic_DNA"/>
</dbReference>
<evidence type="ECO:0000256" key="3">
    <source>
        <dbReference type="ARBA" id="ARBA00022840"/>
    </source>
</evidence>
<dbReference type="GO" id="GO:0005524">
    <property type="term" value="F:ATP binding"/>
    <property type="evidence" value="ECO:0007669"/>
    <property type="project" value="UniProtKB-KW"/>
</dbReference>
<sequence>MSDQLLQTERRTITRKTRQINVVLRNAEAVVKPAEAPEPPLQGRHIDADGPFKELFRELDQMIGLDHVKELVYEIYALLQIKKYREQAGLHTGSHVYHMVFRGNPGTGKTTVARIVAKLFQSMGMLSKGHLIEAERADLVGEYIGHTALKTRELVKKAMGGILFIDEAYSLARGGEKDFGKECIDALVKAMEDHKNDFILILAGYTDEMEQFLMTNPGLPSRFPIQIDFPDYTVDQLIRIAEQMLKERQYHMLPQALMKMKEHLMQEKQAFGQVFSNARYVRNQIERAMRFQAVRLMKAHPAVPTKQELMSILPEDLRFD</sequence>
<dbReference type="FunFam" id="3.40.50.300:FF:000216">
    <property type="entry name" value="Type VII secretion ATPase EccA"/>
    <property type="match status" value="1"/>
</dbReference>
<dbReference type="GO" id="GO:0016887">
    <property type="term" value="F:ATP hydrolysis activity"/>
    <property type="evidence" value="ECO:0007669"/>
    <property type="project" value="InterPro"/>
</dbReference>
<gene>
    <name evidence="5" type="primary">spoVK</name>
    <name evidence="5" type="ORF">XYCOK13_21040</name>
</gene>
<dbReference type="Gene3D" id="1.10.8.60">
    <property type="match status" value="1"/>
</dbReference>
<reference evidence="5" key="1">
    <citation type="submission" date="2021-04" db="EMBL/GenBank/DDBJ databases">
        <title>Draft genome sequence of Xylanibacillus composti strain K13.</title>
        <authorList>
            <person name="Uke A."/>
            <person name="Chhe C."/>
            <person name="Baramee S."/>
            <person name="Kosugi A."/>
        </authorList>
    </citation>
    <scope>NUCLEOTIDE SEQUENCE</scope>
    <source>
        <strain evidence="5">K13</strain>
    </source>
</reference>
<dbReference type="AlphaFoldDB" id="A0A8J4H438"/>
<evidence type="ECO:0000313" key="6">
    <source>
        <dbReference type="Proteomes" id="UP000677918"/>
    </source>
</evidence>
<dbReference type="CDD" id="cd00009">
    <property type="entry name" value="AAA"/>
    <property type="match status" value="1"/>
</dbReference>
<evidence type="ECO:0000259" key="4">
    <source>
        <dbReference type="SMART" id="SM00382"/>
    </source>
</evidence>
<dbReference type="InterPro" id="IPR050773">
    <property type="entry name" value="CbxX/CfxQ_RuBisCO_ESX"/>
</dbReference>
<dbReference type="InterPro" id="IPR003593">
    <property type="entry name" value="AAA+_ATPase"/>
</dbReference>
<keyword evidence="6" id="KW-1185">Reference proteome</keyword>
<keyword evidence="3" id="KW-0067">ATP-binding</keyword>
<accession>A0A8J4H438</accession>
<organism evidence="5 6">
    <name type="scientific">Xylanibacillus composti</name>
    <dbReference type="NCBI Taxonomy" id="1572762"/>
    <lineage>
        <taxon>Bacteria</taxon>
        <taxon>Bacillati</taxon>
        <taxon>Bacillota</taxon>
        <taxon>Bacilli</taxon>
        <taxon>Bacillales</taxon>
        <taxon>Paenibacillaceae</taxon>
        <taxon>Xylanibacillus</taxon>
    </lineage>
</organism>
<dbReference type="InterPro" id="IPR041627">
    <property type="entry name" value="AAA_lid_6"/>
</dbReference>
<dbReference type="Gene3D" id="3.40.50.300">
    <property type="entry name" value="P-loop containing nucleotide triphosphate hydrolases"/>
    <property type="match status" value="1"/>
</dbReference>
<dbReference type="Pfam" id="PF00004">
    <property type="entry name" value="AAA"/>
    <property type="match status" value="1"/>
</dbReference>
<evidence type="ECO:0000256" key="1">
    <source>
        <dbReference type="ARBA" id="ARBA00010378"/>
    </source>
</evidence>
<dbReference type="PRINTS" id="PR00819">
    <property type="entry name" value="CBXCFQXSUPER"/>
</dbReference>
<keyword evidence="2" id="KW-0547">Nucleotide-binding</keyword>
<dbReference type="PANTHER" id="PTHR43392">
    <property type="entry name" value="AAA-TYPE ATPASE FAMILY PROTEIN / ANKYRIN REPEAT FAMILY PROTEIN"/>
    <property type="match status" value="1"/>
</dbReference>
<proteinExistence type="inferred from homology"/>
<dbReference type="InterPro" id="IPR003959">
    <property type="entry name" value="ATPase_AAA_core"/>
</dbReference>
<comment type="caution">
    <text evidence="5">The sequence shown here is derived from an EMBL/GenBank/DDBJ whole genome shotgun (WGS) entry which is preliminary data.</text>
</comment>
<dbReference type="SMART" id="SM00382">
    <property type="entry name" value="AAA"/>
    <property type="match status" value="1"/>
</dbReference>
<feature type="domain" description="AAA+ ATPase" evidence="4">
    <location>
        <begin position="95"/>
        <end position="233"/>
    </location>
</feature>
<dbReference type="SUPFAM" id="SSF52540">
    <property type="entry name" value="P-loop containing nucleoside triphosphate hydrolases"/>
    <property type="match status" value="1"/>
</dbReference>
<dbReference type="InterPro" id="IPR000641">
    <property type="entry name" value="CbxX/CfxQ"/>
</dbReference>
<comment type="similarity">
    <text evidence="1">Belongs to the CbxX/CfxQ family.</text>
</comment>
<evidence type="ECO:0000313" key="5">
    <source>
        <dbReference type="EMBL" id="GIQ69280.1"/>
    </source>
</evidence>
<dbReference type="Pfam" id="PF17866">
    <property type="entry name" value="AAA_lid_6"/>
    <property type="match status" value="1"/>
</dbReference>
<dbReference type="RefSeq" id="WP_213412083.1">
    <property type="nucleotide sequence ID" value="NZ_BOVK01000026.1"/>
</dbReference>
<dbReference type="Proteomes" id="UP000677918">
    <property type="component" value="Unassembled WGS sequence"/>
</dbReference>
<evidence type="ECO:0000256" key="2">
    <source>
        <dbReference type="ARBA" id="ARBA00022741"/>
    </source>
</evidence>
<dbReference type="PANTHER" id="PTHR43392:SF2">
    <property type="entry name" value="AAA-TYPE ATPASE FAMILY PROTEIN _ ANKYRIN REPEAT FAMILY PROTEIN"/>
    <property type="match status" value="1"/>
</dbReference>
<dbReference type="InterPro" id="IPR027417">
    <property type="entry name" value="P-loop_NTPase"/>
</dbReference>
<protein>
    <submittedName>
        <fullName evidence="5">Stage V sporulation protein K</fullName>
    </submittedName>
</protein>